<dbReference type="AlphaFoldDB" id="A0A0R1W3I8"/>
<dbReference type="PATRIC" id="fig|1423735.3.peg.1597"/>
<dbReference type="EMBL" id="AZFX01000041">
    <property type="protein sequence ID" value="KRM09971.1"/>
    <property type="molecule type" value="Genomic_DNA"/>
</dbReference>
<reference evidence="1 2" key="1">
    <citation type="journal article" date="2015" name="Genome Announc.">
        <title>Expanding the biotechnology potential of lactobacilli through comparative genomics of 213 strains and associated genera.</title>
        <authorList>
            <person name="Sun Z."/>
            <person name="Harris H.M."/>
            <person name="McCann A."/>
            <person name="Guo C."/>
            <person name="Argimon S."/>
            <person name="Zhang W."/>
            <person name="Yang X."/>
            <person name="Jeffery I.B."/>
            <person name="Cooney J.C."/>
            <person name="Kagawa T.F."/>
            <person name="Liu W."/>
            <person name="Song Y."/>
            <person name="Salvetti E."/>
            <person name="Wrobel A."/>
            <person name="Rasinkangas P."/>
            <person name="Parkhill J."/>
            <person name="Rea M.C."/>
            <person name="O'Sullivan O."/>
            <person name="Ritari J."/>
            <person name="Douillard F.P."/>
            <person name="Paul Ross R."/>
            <person name="Yang R."/>
            <person name="Briner A.E."/>
            <person name="Felis G.E."/>
            <person name="de Vos W.M."/>
            <person name="Barrangou R."/>
            <person name="Klaenhammer T.R."/>
            <person name="Caufield P.W."/>
            <person name="Cui Y."/>
            <person name="Zhang H."/>
            <person name="O'Toole P.W."/>
        </authorList>
    </citation>
    <scope>NUCLEOTIDE SEQUENCE [LARGE SCALE GENOMIC DNA]</scope>
    <source>
        <strain evidence="1 2">DSM 17758</strain>
    </source>
</reference>
<gene>
    <name evidence="1" type="ORF">FC15_GL001544</name>
</gene>
<evidence type="ECO:0000313" key="2">
    <source>
        <dbReference type="Proteomes" id="UP000051315"/>
    </source>
</evidence>
<evidence type="ECO:0008006" key="3">
    <source>
        <dbReference type="Google" id="ProtNLM"/>
    </source>
</evidence>
<accession>A0A0R1W3I8</accession>
<evidence type="ECO:0000313" key="1">
    <source>
        <dbReference type="EMBL" id="KRM09971.1"/>
    </source>
</evidence>
<dbReference type="Proteomes" id="UP000051315">
    <property type="component" value="Unassembled WGS sequence"/>
</dbReference>
<name>A0A0R1W3I8_9LACO</name>
<keyword evidence="2" id="KW-1185">Reference proteome</keyword>
<comment type="caution">
    <text evidence="1">The sequence shown here is derived from an EMBL/GenBank/DDBJ whole genome shotgun (WGS) entry which is preliminary data.</text>
</comment>
<organism evidence="1 2">
    <name type="scientific">Lapidilactobacillus concavus DSM 17758</name>
    <dbReference type="NCBI Taxonomy" id="1423735"/>
    <lineage>
        <taxon>Bacteria</taxon>
        <taxon>Bacillati</taxon>
        <taxon>Bacillota</taxon>
        <taxon>Bacilli</taxon>
        <taxon>Lactobacillales</taxon>
        <taxon>Lactobacillaceae</taxon>
        <taxon>Lapidilactobacillus</taxon>
    </lineage>
</organism>
<dbReference type="STRING" id="1423735.FC15_GL001544"/>
<protein>
    <recommendedName>
        <fullName evidence="3">ABC transporter domain-containing protein</fullName>
    </recommendedName>
</protein>
<dbReference type="RefSeq" id="WP_057824491.1">
    <property type="nucleotide sequence ID" value="NZ_AZFX01000041.1"/>
</dbReference>
<proteinExistence type="predicted"/>
<sequence length="63" mass="7379">MGDAFYLATNIAAAQRVVMIASHDLTELARESQANFFLHQHQFIYDQNDQDTDLDLRYQQLFE</sequence>